<reference evidence="3 4" key="1">
    <citation type="submission" date="2019-02" db="EMBL/GenBank/DDBJ databases">
        <title>Sequencing the genomes of 1000 actinobacteria strains.</title>
        <authorList>
            <person name="Klenk H.-P."/>
        </authorList>
    </citation>
    <scope>NUCLEOTIDE SEQUENCE [LARGE SCALE GENOMIC DNA]</scope>
    <source>
        <strain evidence="3 4">DSM 45162</strain>
    </source>
</reference>
<sequence>MLMTRWWQPVLVPAVVATLLLTGTPARACDPDDPPHGGTAAHHEAAAGSVRHHHHQHAAGASSNPELLGTVATATGAISINFLAYGDGRDVMLVTGTFGLRSYDLADPANPRLLGEFALPGMWQTENTEVDPVRKLVFLARDPRAFGGDVATGESGVYIVDASRPDQLRQLSYVQVPAGHTTSCINHCRYLWTGGPAKSSTMPTEWGGRPIWVTDVRDPSHPTVFPDPIDLARNDGKTDYAHDVQVDAAGVAWVSGRGGVRGYWTEGRRWDPVRKRTRTATAIDPVPYAGGGIAETAAPSRFMHNSHRPAGARWADGGWRHGDLIYVTEESFQAGCAADGVLVIASLTGSYQGQSWRSTPQQPFRLATVGTWSVAGQEGSDPVSEDCSAHYFDVHGKVLVQSFYAQGTRFIDVSDPTNPTQIAYHRPADGRAWAPFWHNGLVYVADNTRGVDILRLTSG</sequence>
<evidence type="ECO:0000256" key="1">
    <source>
        <dbReference type="SAM" id="MobiDB-lite"/>
    </source>
</evidence>
<keyword evidence="4" id="KW-1185">Reference proteome</keyword>
<organism evidence="3 4">
    <name type="scientific">Krasilnikovia cinnamomea</name>
    <dbReference type="NCBI Taxonomy" id="349313"/>
    <lineage>
        <taxon>Bacteria</taxon>
        <taxon>Bacillati</taxon>
        <taxon>Actinomycetota</taxon>
        <taxon>Actinomycetes</taxon>
        <taxon>Micromonosporales</taxon>
        <taxon>Micromonosporaceae</taxon>
        <taxon>Krasilnikovia</taxon>
    </lineage>
</organism>
<accession>A0A4Q7ZMW1</accession>
<proteinExistence type="predicted"/>
<feature type="compositionally biased region" description="Basic and acidic residues" evidence="1">
    <location>
        <begin position="29"/>
        <end position="45"/>
    </location>
</feature>
<gene>
    <name evidence="3" type="ORF">EV385_4216</name>
</gene>
<feature type="chain" id="PRO_5020940667" description="LVIVD repeat-containing protein" evidence="2">
    <location>
        <begin position="29"/>
        <end position="459"/>
    </location>
</feature>
<protein>
    <recommendedName>
        <fullName evidence="5">LVIVD repeat-containing protein</fullName>
    </recommendedName>
</protein>
<comment type="caution">
    <text evidence="3">The sequence shown here is derived from an EMBL/GenBank/DDBJ whole genome shotgun (WGS) entry which is preliminary data.</text>
</comment>
<evidence type="ECO:0008006" key="5">
    <source>
        <dbReference type="Google" id="ProtNLM"/>
    </source>
</evidence>
<evidence type="ECO:0000256" key="2">
    <source>
        <dbReference type="SAM" id="SignalP"/>
    </source>
</evidence>
<feature type="signal peptide" evidence="2">
    <location>
        <begin position="1"/>
        <end position="28"/>
    </location>
</feature>
<dbReference type="EMBL" id="SHKY01000001">
    <property type="protein sequence ID" value="RZU52358.1"/>
    <property type="molecule type" value="Genomic_DNA"/>
</dbReference>
<keyword evidence="2" id="KW-0732">Signal</keyword>
<dbReference type="Proteomes" id="UP000292564">
    <property type="component" value="Unassembled WGS sequence"/>
</dbReference>
<dbReference type="RefSeq" id="WP_207229886.1">
    <property type="nucleotide sequence ID" value="NZ_SHKY01000001.1"/>
</dbReference>
<evidence type="ECO:0000313" key="4">
    <source>
        <dbReference type="Proteomes" id="UP000292564"/>
    </source>
</evidence>
<feature type="region of interest" description="Disordered" evidence="1">
    <location>
        <begin position="28"/>
        <end position="64"/>
    </location>
</feature>
<evidence type="ECO:0000313" key="3">
    <source>
        <dbReference type="EMBL" id="RZU52358.1"/>
    </source>
</evidence>
<dbReference type="AlphaFoldDB" id="A0A4Q7ZMW1"/>
<name>A0A4Q7ZMW1_9ACTN</name>